<dbReference type="Pfam" id="PF00149">
    <property type="entry name" value="Metallophos"/>
    <property type="match status" value="1"/>
</dbReference>
<keyword evidence="2" id="KW-0732">Signal</keyword>
<evidence type="ECO:0000259" key="3">
    <source>
        <dbReference type="Pfam" id="PF00149"/>
    </source>
</evidence>
<dbReference type="PANTHER" id="PTHR43143">
    <property type="entry name" value="METALLOPHOSPHOESTERASE, CALCINEURIN SUPERFAMILY"/>
    <property type="match status" value="1"/>
</dbReference>
<dbReference type="InterPro" id="IPR032288">
    <property type="entry name" value="Metallophos_C"/>
</dbReference>
<organism evidence="6 7">
    <name type="scientific">Ereboglobus luteus</name>
    <dbReference type="NCBI Taxonomy" id="1796921"/>
    <lineage>
        <taxon>Bacteria</taxon>
        <taxon>Pseudomonadati</taxon>
        <taxon>Verrucomicrobiota</taxon>
        <taxon>Opitutia</taxon>
        <taxon>Opitutales</taxon>
        <taxon>Opitutaceae</taxon>
        <taxon>Ereboglobus</taxon>
    </lineage>
</organism>
<dbReference type="SUPFAM" id="SSF49464">
    <property type="entry name" value="Carboxypeptidase regulatory domain-like"/>
    <property type="match status" value="1"/>
</dbReference>
<feature type="domain" description="Calcineurin-like phosphoesterase N-terminal" evidence="5">
    <location>
        <begin position="48"/>
        <end position="126"/>
    </location>
</feature>
<dbReference type="InterPro" id="IPR029052">
    <property type="entry name" value="Metallo-depent_PP-like"/>
</dbReference>
<dbReference type="InterPro" id="IPR032285">
    <property type="entry name" value="Metallophos_N"/>
</dbReference>
<dbReference type="SUPFAM" id="SSF56300">
    <property type="entry name" value="Metallo-dependent phosphatases"/>
    <property type="match status" value="1"/>
</dbReference>
<dbReference type="OrthoDB" id="9776255at2"/>
<reference evidence="6 7" key="1">
    <citation type="journal article" date="2018" name="Syst. Appl. Microbiol.">
        <title>Ereboglobus luteus gen. nov. sp. nov. from cockroach guts, and new insights into the oxygen relationship of the genera Opitutus and Didymococcus (Verrucomicrobia: Opitutaceae).</title>
        <authorList>
            <person name="Tegtmeier D."/>
            <person name="Belitz A."/>
            <person name="Radek R."/>
            <person name="Heimerl T."/>
            <person name="Brune A."/>
        </authorList>
    </citation>
    <scope>NUCLEOTIDE SEQUENCE [LARGE SCALE GENOMIC DNA]</scope>
    <source>
        <strain evidence="6 7">Ho45</strain>
    </source>
</reference>
<keyword evidence="7" id="KW-1185">Reference proteome</keyword>
<dbReference type="AlphaFoldDB" id="A0A2U8E3W9"/>
<dbReference type="InterPro" id="IPR004843">
    <property type="entry name" value="Calcineurin-like_PHP"/>
</dbReference>
<dbReference type="Pfam" id="PF16370">
    <property type="entry name" value="MetallophosC"/>
    <property type="match status" value="1"/>
</dbReference>
<feature type="region of interest" description="Disordered" evidence="1">
    <location>
        <begin position="461"/>
        <end position="522"/>
    </location>
</feature>
<evidence type="ECO:0000256" key="1">
    <source>
        <dbReference type="SAM" id="MobiDB-lite"/>
    </source>
</evidence>
<feature type="chain" id="PRO_5015884711" description="Calcineurin-like phosphoesterase domain-containing protein" evidence="2">
    <location>
        <begin position="27"/>
        <end position="522"/>
    </location>
</feature>
<feature type="domain" description="Calcineurin-like phosphoesterase C-terminal" evidence="4">
    <location>
        <begin position="337"/>
        <end position="443"/>
    </location>
</feature>
<gene>
    <name evidence="6" type="ORF">CKA38_10440</name>
</gene>
<dbReference type="KEGG" id="elut:CKA38_10440"/>
<feature type="domain" description="Calcineurin-like phosphoesterase" evidence="3">
    <location>
        <begin position="138"/>
        <end position="323"/>
    </location>
</feature>
<dbReference type="InterPro" id="IPR008969">
    <property type="entry name" value="CarboxyPept-like_regulatory"/>
</dbReference>
<dbReference type="Pfam" id="PF16371">
    <property type="entry name" value="MetallophosN"/>
    <property type="match status" value="1"/>
</dbReference>
<feature type="compositionally biased region" description="Polar residues" evidence="1">
    <location>
        <begin position="470"/>
        <end position="486"/>
    </location>
</feature>
<accession>A0A2U8E3W9</accession>
<dbReference type="Gene3D" id="3.60.21.10">
    <property type="match status" value="1"/>
</dbReference>
<evidence type="ECO:0000259" key="4">
    <source>
        <dbReference type="Pfam" id="PF16370"/>
    </source>
</evidence>
<sequence>MNMQRTMHTFTRIAAFLVLAAGTAFAKVAHPDITPVAGIDLYGTILDDVGAPVAGVVVSDGFQCVATDAKGVYQMKRNPKARMVYYSTPAAYVVNTLAKPGDKGGSAAFYAKLDKHAGLQRHNFDLARLSAPERKFTLVCIGDPQTKRDEQIVRYKKETIGDLRAFARASVSPCYAILLGDVCGDAMDLHRPMRDATALAGIPFFAVIGNHDHDASVKGDDHKAGAGFESVFGPLNFSLNRGDVHIIGMDDILYNGSKNYKSGFTDEQVEWLRQDLSFVPKDKIIVLAYHAPLGHGNAQNRENLMKLFEGYAEVHLMAGHSHNHRNTIIKKPIAAYEHVTGTACGAWWRSTLNTDGTPNGYGVFNFNGNKVADWFYKANGRGRDYQMRMYRGDASFGGPGGKFSYGKTANDVVVDVWNADSKWKIVAYENGVKAGALKKLPRMVDAYAAGYHAGVLNNQRPGYGHVPPARTSTSTCTPRKTPTPASKSARPIVSEKPTRLTNTPPTTPSPSRRVDARPAFPI</sequence>
<dbReference type="GO" id="GO:0016787">
    <property type="term" value="F:hydrolase activity"/>
    <property type="evidence" value="ECO:0007669"/>
    <property type="project" value="InterPro"/>
</dbReference>
<protein>
    <recommendedName>
        <fullName evidence="8">Calcineurin-like phosphoesterase domain-containing protein</fullName>
    </recommendedName>
</protein>
<evidence type="ECO:0000259" key="5">
    <source>
        <dbReference type="Pfam" id="PF16371"/>
    </source>
</evidence>
<evidence type="ECO:0000256" key="2">
    <source>
        <dbReference type="SAM" id="SignalP"/>
    </source>
</evidence>
<evidence type="ECO:0000313" key="7">
    <source>
        <dbReference type="Proteomes" id="UP000244896"/>
    </source>
</evidence>
<evidence type="ECO:0008006" key="8">
    <source>
        <dbReference type="Google" id="ProtNLM"/>
    </source>
</evidence>
<dbReference type="EMBL" id="CP023004">
    <property type="protein sequence ID" value="AWI09608.1"/>
    <property type="molecule type" value="Genomic_DNA"/>
</dbReference>
<dbReference type="InterPro" id="IPR051918">
    <property type="entry name" value="STPP_CPPED1"/>
</dbReference>
<proteinExistence type="predicted"/>
<dbReference type="PANTHER" id="PTHR43143:SF6">
    <property type="entry name" value="BLL3016 PROTEIN"/>
    <property type="match status" value="1"/>
</dbReference>
<evidence type="ECO:0000313" key="6">
    <source>
        <dbReference type="EMBL" id="AWI09608.1"/>
    </source>
</evidence>
<dbReference type="Proteomes" id="UP000244896">
    <property type="component" value="Chromosome"/>
</dbReference>
<feature type="signal peptide" evidence="2">
    <location>
        <begin position="1"/>
        <end position="26"/>
    </location>
</feature>
<name>A0A2U8E3W9_9BACT</name>